<proteinExistence type="predicted"/>
<accession>A0A834SYC5</accession>
<sequence length="123" mass="13460">MEAPPTFMEAPTKTRIAVSPPPTATDRSLDLQHHRSRIRTPTSIAATTKTRIAHCSNQLKPQSPPPTGTLERWAMRILVGTAMEVGVQMRERWRWRSGLQSVAVGGGETAMRVLVGASMEVGD</sequence>
<evidence type="ECO:0000313" key="1">
    <source>
        <dbReference type="EMBL" id="KAF7812394.1"/>
    </source>
</evidence>
<dbReference type="Proteomes" id="UP000634136">
    <property type="component" value="Unassembled WGS sequence"/>
</dbReference>
<name>A0A834SYC5_9FABA</name>
<reference evidence="1" key="1">
    <citation type="submission" date="2020-09" db="EMBL/GenBank/DDBJ databases">
        <title>Genome-Enabled Discovery of Anthraquinone Biosynthesis in Senna tora.</title>
        <authorList>
            <person name="Kang S.-H."/>
            <person name="Pandey R.P."/>
            <person name="Lee C.-M."/>
            <person name="Sim J.-S."/>
            <person name="Jeong J.-T."/>
            <person name="Choi B.-S."/>
            <person name="Jung M."/>
            <person name="Ginzburg D."/>
            <person name="Zhao K."/>
            <person name="Won S.Y."/>
            <person name="Oh T.-J."/>
            <person name="Yu Y."/>
            <person name="Kim N.-H."/>
            <person name="Lee O.R."/>
            <person name="Lee T.-H."/>
            <person name="Bashyal P."/>
            <person name="Kim T.-S."/>
            <person name="Lee W.-H."/>
            <person name="Kawkins C."/>
            <person name="Kim C.-K."/>
            <person name="Kim J.S."/>
            <person name="Ahn B.O."/>
            <person name="Rhee S.Y."/>
            <person name="Sohng J.K."/>
        </authorList>
    </citation>
    <scope>NUCLEOTIDE SEQUENCE</scope>
    <source>
        <tissue evidence="1">Leaf</tissue>
    </source>
</reference>
<gene>
    <name evidence="1" type="ORF">G2W53_033370</name>
</gene>
<keyword evidence="2" id="KW-1185">Reference proteome</keyword>
<dbReference type="AlphaFoldDB" id="A0A834SYC5"/>
<organism evidence="1 2">
    <name type="scientific">Senna tora</name>
    <dbReference type="NCBI Taxonomy" id="362788"/>
    <lineage>
        <taxon>Eukaryota</taxon>
        <taxon>Viridiplantae</taxon>
        <taxon>Streptophyta</taxon>
        <taxon>Embryophyta</taxon>
        <taxon>Tracheophyta</taxon>
        <taxon>Spermatophyta</taxon>
        <taxon>Magnoliopsida</taxon>
        <taxon>eudicotyledons</taxon>
        <taxon>Gunneridae</taxon>
        <taxon>Pentapetalae</taxon>
        <taxon>rosids</taxon>
        <taxon>fabids</taxon>
        <taxon>Fabales</taxon>
        <taxon>Fabaceae</taxon>
        <taxon>Caesalpinioideae</taxon>
        <taxon>Cassia clade</taxon>
        <taxon>Senna</taxon>
    </lineage>
</organism>
<evidence type="ECO:0000313" key="2">
    <source>
        <dbReference type="Proteomes" id="UP000634136"/>
    </source>
</evidence>
<comment type="caution">
    <text evidence="1">The sequence shown here is derived from an EMBL/GenBank/DDBJ whole genome shotgun (WGS) entry which is preliminary data.</text>
</comment>
<dbReference type="EMBL" id="JAAIUW010000010">
    <property type="protein sequence ID" value="KAF7812394.1"/>
    <property type="molecule type" value="Genomic_DNA"/>
</dbReference>
<protein>
    <submittedName>
        <fullName evidence="1">Uncharacterized protein</fullName>
    </submittedName>
</protein>